<evidence type="ECO:0000256" key="2">
    <source>
        <dbReference type="ARBA" id="ARBA00023125"/>
    </source>
</evidence>
<keyword evidence="3" id="KW-0804">Transcription</keyword>
<dbReference type="InterPro" id="IPR028082">
    <property type="entry name" value="Peripla_BP_I"/>
</dbReference>
<evidence type="ECO:0000313" key="6">
    <source>
        <dbReference type="EMBL" id="MFC4858064.1"/>
    </source>
</evidence>
<dbReference type="PROSITE" id="PS50932">
    <property type="entry name" value="HTH_LACI_2"/>
    <property type="match status" value="1"/>
</dbReference>
<evidence type="ECO:0000259" key="4">
    <source>
        <dbReference type="PROSITE" id="PS50932"/>
    </source>
</evidence>
<comment type="caution">
    <text evidence="6">The sequence shown here is derived from an EMBL/GenBank/DDBJ whole genome shotgun (WGS) entry which is preliminary data.</text>
</comment>
<dbReference type="SUPFAM" id="SSF47413">
    <property type="entry name" value="lambda repressor-like DNA-binding domains"/>
    <property type="match status" value="1"/>
</dbReference>
<protein>
    <submittedName>
        <fullName evidence="6">LacI family DNA-binding transcriptional regulator</fullName>
    </submittedName>
</protein>
<gene>
    <name evidence="6" type="ORF">ACFPCV_31580</name>
</gene>
<organism evidence="6 7">
    <name type="scientific">Actinophytocola glycyrrhizae</name>
    <dbReference type="NCBI Taxonomy" id="2044873"/>
    <lineage>
        <taxon>Bacteria</taxon>
        <taxon>Bacillati</taxon>
        <taxon>Actinomycetota</taxon>
        <taxon>Actinomycetes</taxon>
        <taxon>Pseudonocardiales</taxon>
        <taxon>Pseudonocardiaceae</taxon>
    </lineage>
</organism>
<accession>A0ABV9SBG3</accession>
<dbReference type="InterPro" id="IPR000843">
    <property type="entry name" value="HTH_LacI"/>
</dbReference>
<feature type="domain" description="HTH cro/C1-type" evidence="5">
    <location>
        <begin position="18"/>
        <end position="61"/>
    </location>
</feature>
<dbReference type="SMART" id="SM00354">
    <property type="entry name" value="HTH_LACI"/>
    <property type="match status" value="1"/>
</dbReference>
<dbReference type="PRINTS" id="PR00036">
    <property type="entry name" value="HTHLACI"/>
</dbReference>
<name>A0ABV9SBG3_9PSEU</name>
<dbReference type="InterPro" id="IPR001387">
    <property type="entry name" value="Cro/C1-type_HTH"/>
</dbReference>
<dbReference type="Pfam" id="PF00356">
    <property type="entry name" value="LacI"/>
    <property type="match status" value="1"/>
</dbReference>
<dbReference type="InterPro" id="IPR046335">
    <property type="entry name" value="LacI/GalR-like_sensor"/>
</dbReference>
<dbReference type="Pfam" id="PF13377">
    <property type="entry name" value="Peripla_BP_3"/>
    <property type="match status" value="1"/>
</dbReference>
<feature type="domain" description="HTH lacI-type" evidence="4">
    <location>
        <begin position="17"/>
        <end position="71"/>
    </location>
</feature>
<dbReference type="EMBL" id="JBHSIS010000022">
    <property type="protein sequence ID" value="MFC4858064.1"/>
    <property type="molecule type" value="Genomic_DNA"/>
</dbReference>
<dbReference type="Gene3D" id="3.40.50.2300">
    <property type="match status" value="2"/>
</dbReference>
<dbReference type="PROSITE" id="PS50943">
    <property type="entry name" value="HTH_CROC1"/>
    <property type="match status" value="1"/>
</dbReference>
<dbReference type="Gene3D" id="1.10.260.40">
    <property type="entry name" value="lambda repressor-like DNA-binding domains"/>
    <property type="match status" value="1"/>
</dbReference>
<keyword evidence="1" id="KW-0805">Transcription regulation</keyword>
<keyword evidence="7" id="KW-1185">Reference proteome</keyword>
<dbReference type="PANTHER" id="PTHR30146">
    <property type="entry name" value="LACI-RELATED TRANSCRIPTIONAL REPRESSOR"/>
    <property type="match status" value="1"/>
</dbReference>
<dbReference type="Proteomes" id="UP001595859">
    <property type="component" value="Unassembled WGS sequence"/>
</dbReference>
<dbReference type="InterPro" id="IPR010982">
    <property type="entry name" value="Lambda_DNA-bd_dom_sf"/>
</dbReference>
<dbReference type="GO" id="GO:0003677">
    <property type="term" value="F:DNA binding"/>
    <property type="evidence" value="ECO:0007669"/>
    <property type="project" value="UniProtKB-KW"/>
</dbReference>
<keyword evidence="2 6" id="KW-0238">DNA-binding</keyword>
<dbReference type="RefSeq" id="WP_378060250.1">
    <property type="nucleotide sequence ID" value="NZ_JBHSIS010000022.1"/>
</dbReference>
<dbReference type="SUPFAM" id="SSF53822">
    <property type="entry name" value="Periplasmic binding protein-like I"/>
    <property type="match status" value="1"/>
</dbReference>
<evidence type="ECO:0000259" key="5">
    <source>
        <dbReference type="PROSITE" id="PS50943"/>
    </source>
</evidence>
<dbReference type="PANTHER" id="PTHR30146:SF109">
    <property type="entry name" value="HTH-TYPE TRANSCRIPTIONAL REGULATOR GALS"/>
    <property type="match status" value="1"/>
</dbReference>
<evidence type="ECO:0000313" key="7">
    <source>
        <dbReference type="Proteomes" id="UP001595859"/>
    </source>
</evidence>
<evidence type="ECO:0000256" key="3">
    <source>
        <dbReference type="ARBA" id="ARBA00023163"/>
    </source>
</evidence>
<dbReference type="PROSITE" id="PS00356">
    <property type="entry name" value="HTH_LACI_1"/>
    <property type="match status" value="1"/>
</dbReference>
<evidence type="ECO:0000256" key="1">
    <source>
        <dbReference type="ARBA" id="ARBA00023015"/>
    </source>
</evidence>
<reference evidence="7" key="1">
    <citation type="journal article" date="2019" name="Int. J. Syst. Evol. Microbiol.">
        <title>The Global Catalogue of Microorganisms (GCM) 10K type strain sequencing project: providing services to taxonomists for standard genome sequencing and annotation.</title>
        <authorList>
            <consortium name="The Broad Institute Genomics Platform"/>
            <consortium name="The Broad Institute Genome Sequencing Center for Infectious Disease"/>
            <person name="Wu L."/>
            <person name="Ma J."/>
        </authorList>
    </citation>
    <scope>NUCLEOTIDE SEQUENCE [LARGE SCALE GENOMIC DNA]</scope>
    <source>
        <strain evidence="7">ZS-22-S1</strain>
    </source>
</reference>
<proteinExistence type="predicted"/>
<sequence length="340" mass="36051">MVGYKEVVPRRPMTRRVTLEEVARAAGVSRATVSRVVNGVASVDENIRHAVEEAISDTGYLPNLAARSLVTRRADAVALVLPDEDRVLGDPFFGRVVRGVMTVTAPAGLHLVLTTTGVGTGEQVVSDLSRGRLDGVILIHTSRNDPLPGRLVDGHHPVVLSARPPSPLPITYVDVHQISGAALAAQHLRHVGRTRLATIAGPQDTPAGQDRLRGFLAAAGTGTPWADGDFTMAGGETAMTRLLADHPGVDGVFVASDLMARGALPVLRRAGRRVPEDVAVVGFDDSSAALDCDPPLTTVRQPTEDMAAEMARLLVRQIEHPDTPVAAVIFQPTLVVRHST</sequence>
<dbReference type="CDD" id="cd01392">
    <property type="entry name" value="HTH_LacI"/>
    <property type="match status" value="1"/>
</dbReference>
<dbReference type="CDD" id="cd06267">
    <property type="entry name" value="PBP1_LacI_sugar_binding-like"/>
    <property type="match status" value="1"/>
</dbReference>